<gene>
    <name evidence="3" type="ORF">SMD31_19245</name>
</gene>
<dbReference type="RefSeq" id="WP_320502561.1">
    <property type="nucleotide sequence ID" value="NZ_JAXCLX010000004.1"/>
</dbReference>
<accession>A0ABU5E3I6</accession>
<dbReference type="Proteomes" id="UP001271769">
    <property type="component" value="Unassembled WGS sequence"/>
</dbReference>
<dbReference type="PANTHER" id="PTHR12192:SF2">
    <property type="entry name" value="GLUTATHIONE-SPECIFIC GAMMA-GLUTAMYLCYCLOTRANSFERASE 2"/>
    <property type="match status" value="1"/>
</dbReference>
<dbReference type="Gene3D" id="3.10.490.10">
    <property type="entry name" value="Gamma-glutamyl cyclotransferase-like"/>
    <property type="match status" value="1"/>
</dbReference>
<evidence type="ECO:0000256" key="2">
    <source>
        <dbReference type="ARBA" id="ARBA00023239"/>
    </source>
</evidence>
<evidence type="ECO:0000256" key="1">
    <source>
        <dbReference type="ARBA" id="ARBA00012344"/>
    </source>
</evidence>
<comment type="caution">
    <text evidence="3">The sequence shown here is derived from an EMBL/GenBank/DDBJ whole genome shotgun (WGS) entry which is preliminary data.</text>
</comment>
<dbReference type="PANTHER" id="PTHR12192">
    <property type="entry name" value="CATION TRANSPORT PROTEIN CHAC-RELATED"/>
    <property type="match status" value="1"/>
</dbReference>
<keyword evidence="2" id="KW-0456">Lyase</keyword>
<dbReference type="InterPro" id="IPR013024">
    <property type="entry name" value="GGCT-like"/>
</dbReference>
<keyword evidence="4" id="KW-1185">Reference proteome</keyword>
<evidence type="ECO:0000313" key="4">
    <source>
        <dbReference type="Proteomes" id="UP001271769"/>
    </source>
</evidence>
<name>A0ABU5E3I6_9PROT</name>
<evidence type="ECO:0000313" key="3">
    <source>
        <dbReference type="EMBL" id="MDY0874086.1"/>
    </source>
</evidence>
<proteinExistence type="predicted"/>
<dbReference type="Pfam" id="PF04752">
    <property type="entry name" value="ChaC"/>
    <property type="match status" value="1"/>
</dbReference>
<dbReference type="EC" id="4.3.2.7" evidence="1"/>
<dbReference type="SUPFAM" id="SSF110857">
    <property type="entry name" value="Gamma-glutamyl cyclotransferase-like"/>
    <property type="match status" value="1"/>
</dbReference>
<dbReference type="InterPro" id="IPR006840">
    <property type="entry name" value="ChaC"/>
</dbReference>
<dbReference type="InterPro" id="IPR036568">
    <property type="entry name" value="GGCT-like_sf"/>
</dbReference>
<protein>
    <recommendedName>
        <fullName evidence="1">glutathione-specific gamma-glutamylcyclotransferase</fullName>
        <ecNumber evidence="1">4.3.2.7</ecNumber>
    </recommendedName>
</protein>
<reference evidence="3 4" key="1">
    <citation type="journal article" date="2013" name="Antonie Van Leeuwenhoek">
        <title>Dongia rigui sp. nov., isolated from freshwater of a large wetland in Korea.</title>
        <authorList>
            <person name="Baik K.S."/>
            <person name="Hwang Y.M."/>
            <person name="Choi J.S."/>
            <person name="Kwon J."/>
            <person name="Seong C.N."/>
        </authorList>
    </citation>
    <scope>NUCLEOTIDE SEQUENCE [LARGE SCALE GENOMIC DNA]</scope>
    <source>
        <strain evidence="3 4">04SU4-P</strain>
    </source>
</reference>
<dbReference type="EMBL" id="JAXCLX010000004">
    <property type="protein sequence ID" value="MDY0874086.1"/>
    <property type="molecule type" value="Genomic_DNA"/>
</dbReference>
<dbReference type="CDD" id="cd06661">
    <property type="entry name" value="GGCT_like"/>
    <property type="match status" value="1"/>
</dbReference>
<organism evidence="3 4">
    <name type="scientific">Dongia rigui</name>
    <dbReference type="NCBI Taxonomy" id="940149"/>
    <lineage>
        <taxon>Bacteria</taxon>
        <taxon>Pseudomonadati</taxon>
        <taxon>Pseudomonadota</taxon>
        <taxon>Alphaproteobacteria</taxon>
        <taxon>Rhodospirillales</taxon>
        <taxon>Dongiaceae</taxon>
        <taxon>Dongia</taxon>
    </lineage>
</organism>
<sequence length="217" mass="24200">MPADHAPWDPTQYWPDTPAPGWLTDDERQASLDEILAARNGPVWIFGYGSLLWRPAFQAVESRLATLTGYHRRFCLVMRRFRGTEECPGLMLALDRGGVCRGMAFRLDDATADDDLKGLWRREMVTGGYRPRWINLKSPLGSLRGITFVANRANERYLKPHSLDYAAEMIACACGPVGSNAEYLHTTHEHLLGLGINDRGLAALDRLVRAKCAAKSG</sequence>